<accession>A0ABV0TPC4</accession>
<name>A0ABV0TPC4_9TELE</name>
<dbReference type="EMBL" id="JAHRIQ010041095">
    <property type="protein sequence ID" value="MEQ2234760.1"/>
    <property type="molecule type" value="Genomic_DNA"/>
</dbReference>
<protein>
    <recommendedName>
        <fullName evidence="3">Secreted protein</fullName>
    </recommendedName>
</protein>
<dbReference type="Proteomes" id="UP001482620">
    <property type="component" value="Unassembled WGS sequence"/>
</dbReference>
<reference evidence="1 2" key="1">
    <citation type="submission" date="2021-06" db="EMBL/GenBank/DDBJ databases">
        <authorList>
            <person name="Palmer J.M."/>
        </authorList>
    </citation>
    <scope>NUCLEOTIDE SEQUENCE [LARGE SCALE GENOMIC DNA]</scope>
    <source>
        <strain evidence="2">if_2019</strain>
        <tissue evidence="1">Muscle</tissue>
    </source>
</reference>
<organism evidence="1 2">
    <name type="scientific">Ilyodon furcidens</name>
    <name type="common">goldbreast splitfin</name>
    <dbReference type="NCBI Taxonomy" id="33524"/>
    <lineage>
        <taxon>Eukaryota</taxon>
        <taxon>Metazoa</taxon>
        <taxon>Chordata</taxon>
        <taxon>Craniata</taxon>
        <taxon>Vertebrata</taxon>
        <taxon>Euteleostomi</taxon>
        <taxon>Actinopterygii</taxon>
        <taxon>Neopterygii</taxon>
        <taxon>Teleostei</taxon>
        <taxon>Neoteleostei</taxon>
        <taxon>Acanthomorphata</taxon>
        <taxon>Ovalentaria</taxon>
        <taxon>Atherinomorphae</taxon>
        <taxon>Cyprinodontiformes</taxon>
        <taxon>Goodeidae</taxon>
        <taxon>Ilyodon</taxon>
    </lineage>
</organism>
<keyword evidence="2" id="KW-1185">Reference proteome</keyword>
<gene>
    <name evidence="1" type="ORF">ILYODFUR_034697</name>
</gene>
<evidence type="ECO:0000313" key="2">
    <source>
        <dbReference type="Proteomes" id="UP001482620"/>
    </source>
</evidence>
<proteinExistence type="predicted"/>
<sequence length="90" mass="10267">MFHYHVLGFWIGVLPEESFSVPTWITACVFITDSFYCQRLFLCQSSALPAEEDCRTNPQFQLLQSPPPTILSLTPQRLLRSSSLTAATKW</sequence>
<evidence type="ECO:0008006" key="3">
    <source>
        <dbReference type="Google" id="ProtNLM"/>
    </source>
</evidence>
<comment type="caution">
    <text evidence="1">The sequence shown here is derived from an EMBL/GenBank/DDBJ whole genome shotgun (WGS) entry which is preliminary data.</text>
</comment>
<evidence type="ECO:0000313" key="1">
    <source>
        <dbReference type="EMBL" id="MEQ2234760.1"/>
    </source>
</evidence>